<accession>A0A2D2D022</accession>
<evidence type="ECO:0000313" key="1">
    <source>
        <dbReference type="EMBL" id="ATQ68348.1"/>
    </source>
</evidence>
<dbReference type="KEGG" id="mtw:CQW49_10990"/>
<evidence type="ECO:0000313" key="2">
    <source>
        <dbReference type="Proteomes" id="UP000230709"/>
    </source>
</evidence>
<sequence length="166" mass="17941">MAAITECRIAHQTPKRLRLVVQGKRDRAALEALRERVRHGAPQMRVDVNAATSCVVIHSRDSDGVLEMLKREEIVTIIGEPQKLAPRAGPSPLAATADASLRRWSGGRVDAKSASATLVLMLFLVVKLARGNPASAAMLLLLYVGGKIVKQRLLLERGRLPARAAA</sequence>
<keyword evidence="2" id="KW-1185">Reference proteome</keyword>
<dbReference type="Proteomes" id="UP000230709">
    <property type="component" value="Chromosome"/>
</dbReference>
<proteinExistence type="predicted"/>
<dbReference type="AlphaFoldDB" id="A0A2D2D022"/>
<reference evidence="2" key="1">
    <citation type="submission" date="2017-10" db="EMBL/GenBank/DDBJ databases">
        <title>Completed PacBio SMRT sequence of Methylosinus trichosporium OB3b reveals presence of a third large plasmid.</title>
        <authorList>
            <person name="Charles T.C."/>
            <person name="Lynch M.D.J."/>
            <person name="Heil J.R."/>
            <person name="Cheng J."/>
        </authorList>
    </citation>
    <scope>NUCLEOTIDE SEQUENCE [LARGE SCALE GENOMIC DNA]</scope>
    <source>
        <strain evidence="2">OB3b</strain>
    </source>
</reference>
<organism evidence="1 2">
    <name type="scientific">Methylosinus trichosporium (strain ATCC 35070 / NCIMB 11131 / UNIQEM 75 / OB3b)</name>
    <dbReference type="NCBI Taxonomy" id="595536"/>
    <lineage>
        <taxon>Bacteria</taxon>
        <taxon>Pseudomonadati</taxon>
        <taxon>Pseudomonadota</taxon>
        <taxon>Alphaproteobacteria</taxon>
        <taxon>Hyphomicrobiales</taxon>
        <taxon>Methylocystaceae</taxon>
        <taxon>Methylosinus</taxon>
    </lineage>
</organism>
<dbReference type="STRING" id="595536.GCA_000178815_02965"/>
<dbReference type="EMBL" id="CP023737">
    <property type="protein sequence ID" value="ATQ68348.1"/>
    <property type="molecule type" value="Genomic_DNA"/>
</dbReference>
<protein>
    <submittedName>
        <fullName evidence="1">Uncharacterized protein</fullName>
    </submittedName>
</protein>
<name>A0A2D2D022_METT3</name>
<dbReference type="RefSeq" id="WP_003609852.1">
    <property type="nucleotide sequence ID" value="NZ_ADVE02000001.1"/>
</dbReference>
<gene>
    <name evidence="1" type="ORF">CQW49_10990</name>
</gene>